<organism evidence="2 3">
    <name type="scientific">Dibothriocephalus latus</name>
    <name type="common">Fish tapeworm</name>
    <name type="synonym">Diphyllobothrium latum</name>
    <dbReference type="NCBI Taxonomy" id="60516"/>
    <lineage>
        <taxon>Eukaryota</taxon>
        <taxon>Metazoa</taxon>
        <taxon>Spiralia</taxon>
        <taxon>Lophotrochozoa</taxon>
        <taxon>Platyhelminthes</taxon>
        <taxon>Cestoda</taxon>
        <taxon>Eucestoda</taxon>
        <taxon>Diphyllobothriidea</taxon>
        <taxon>Diphyllobothriidae</taxon>
        <taxon>Dibothriocephalus</taxon>
    </lineage>
</organism>
<keyword evidence="3" id="KW-1185">Reference proteome</keyword>
<evidence type="ECO:0000313" key="3">
    <source>
        <dbReference type="Proteomes" id="UP000281553"/>
    </source>
</evidence>
<dbReference type="EMBL" id="UYRU01059566">
    <property type="protein sequence ID" value="VDN14537.1"/>
    <property type="molecule type" value="Genomic_DNA"/>
</dbReference>
<dbReference type="OrthoDB" id="10499425at2759"/>
<sequence length="34" mass="3759">MQSAGVLRHPTHDRNHTSRQSDRMSTGPVDIAEA</sequence>
<evidence type="ECO:0000256" key="1">
    <source>
        <dbReference type="SAM" id="MobiDB-lite"/>
    </source>
</evidence>
<feature type="compositionally biased region" description="Basic and acidic residues" evidence="1">
    <location>
        <begin position="10"/>
        <end position="22"/>
    </location>
</feature>
<reference evidence="2 3" key="1">
    <citation type="submission" date="2018-11" db="EMBL/GenBank/DDBJ databases">
        <authorList>
            <consortium name="Pathogen Informatics"/>
        </authorList>
    </citation>
    <scope>NUCLEOTIDE SEQUENCE [LARGE SCALE GENOMIC DNA]</scope>
</reference>
<protein>
    <submittedName>
        <fullName evidence="2">Uncharacterized protein</fullName>
    </submittedName>
</protein>
<feature type="region of interest" description="Disordered" evidence="1">
    <location>
        <begin position="1"/>
        <end position="34"/>
    </location>
</feature>
<accession>A0A3P7LS58</accession>
<dbReference type="Proteomes" id="UP000281553">
    <property type="component" value="Unassembled WGS sequence"/>
</dbReference>
<proteinExistence type="predicted"/>
<dbReference type="AlphaFoldDB" id="A0A3P7LS58"/>
<evidence type="ECO:0000313" key="2">
    <source>
        <dbReference type="EMBL" id="VDN14537.1"/>
    </source>
</evidence>
<name>A0A3P7LS58_DIBLA</name>
<gene>
    <name evidence="2" type="ORF">DILT_LOCUS10368</name>
</gene>